<keyword evidence="1" id="KW-0472">Membrane</keyword>
<accession>A0A147BAT6</accession>
<dbReference type="EMBL" id="GEGO01007527">
    <property type="protein sequence ID" value="JAR87877.1"/>
    <property type="molecule type" value="Transcribed_RNA"/>
</dbReference>
<reference evidence="2" key="1">
    <citation type="journal article" date="2018" name="PLoS Negl. Trop. Dis.">
        <title>Sialome diversity of ticks revealed by RNAseq of single tick salivary glands.</title>
        <authorList>
            <person name="Perner J."/>
            <person name="Kropackova S."/>
            <person name="Kopacek P."/>
            <person name="Ribeiro J.M."/>
        </authorList>
    </citation>
    <scope>NUCLEOTIDE SEQUENCE</scope>
    <source>
        <strain evidence="2">Siblings of single egg batch collected in Ceske Budejovice</strain>
        <tissue evidence="2">Salivary glands</tissue>
    </source>
</reference>
<evidence type="ECO:0000256" key="1">
    <source>
        <dbReference type="SAM" id="Phobius"/>
    </source>
</evidence>
<proteinExistence type="predicted"/>
<name>A0A147BAT6_IXORI</name>
<feature type="transmembrane region" description="Helical" evidence="1">
    <location>
        <begin position="12"/>
        <end position="32"/>
    </location>
</feature>
<sequence>CISMLSRVVIMCNYKCTVVLCPVVFVLSIGHFHRHALLFGGMRFRKGRFGERHFTDPSLSNRLIEKLC</sequence>
<organism evidence="2">
    <name type="scientific">Ixodes ricinus</name>
    <name type="common">Common tick</name>
    <name type="synonym">Acarus ricinus</name>
    <dbReference type="NCBI Taxonomy" id="34613"/>
    <lineage>
        <taxon>Eukaryota</taxon>
        <taxon>Metazoa</taxon>
        <taxon>Ecdysozoa</taxon>
        <taxon>Arthropoda</taxon>
        <taxon>Chelicerata</taxon>
        <taxon>Arachnida</taxon>
        <taxon>Acari</taxon>
        <taxon>Parasitiformes</taxon>
        <taxon>Ixodida</taxon>
        <taxon>Ixodoidea</taxon>
        <taxon>Ixodidae</taxon>
        <taxon>Ixodinae</taxon>
        <taxon>Ixodes</taxon>
    </lineage>
</organism>
<keyword evidence="1" id="KW-1133">Transmembrane helix</keyword>
<dbReference type="AlphaFoldDB" id="A0A147BAT6"/>
<protein>
    <submittedName>
        <fullName evidence="2">Uncharacterized protein</fullName>
    </submittedName>
</protein>
<keyword evidence="1" id="KW-0812">Transmembrane</keyword>
<feature type="non-terminal residue" evidence="2">
    <location>
        <position position="68"/>
    </location>
</feature>
<feature type="non-terminal residue" evidence="2">
    <location>
        <position position="1"/>
    </location>
</feature>
<evidence type="ECO:0000313" key="2">
    <source>
        <dbReference type="EMBL" id="JAR87877.1"/>
    </source>
</evidence>